<accession>A0ABW3JVU1</accession>
<feature type="transmembrane region" description="Helical" evidence="1">
    <location>
        <begin position="65"/>
        <end position="85"/>
    </location>
</feature>
<dbReference type="Pfam" id="PF04397">
    <property type="entry name" value="LytTR"/>
    <property type="match status" value="1"/>
</dbReference>
<keyword evidence="1" id="KW-0812">Transmembrane</keyword>
<proteinExistence type="predicted"/>
<keyword evidence="1" id="KW-1133">Transmembrane helix</keyword>
<dbReference type="RefSeq" id="WP_377573757.1">
    <property type="nucleotide sequence ID" value="NZ_JBHTKA010000001.1"/>
</dbReference>
<feature type="transmembrane region" description="Helical" evidence="1">
    <location>
        <begin position="40"/>
        <end position="59"/>
    </location>
</feature>
<dbReference type="PANTHER" id="PTHR37299">
    <property type="entry name" value="TRANSCRIPTIONAL REGULATOR-RELATED"/>
    <property type="match status" value="1"/>
</dbReference>
<dbReference type="PROSITE" id="PS50930">
    <property type="entry name" value="HTH_LYTTR"/>
    <property type="match status" value="1"/>
</dbReference>
<evidence type="ECO:0000259" key="2">
    <source>
        <dbReference type="PROSITE" id="PS50930"/>
    </source>
</evidence>
<name>A0ABW3JVU1_9BACT</name>
<reference evidence="4" key="1">
    <citation type="journal article" date="2019" name="Int. J. Syst. Evol. Microbiol.">
        <title>The Global Catalogue of Microorganisms (GCM) 10K type strain sequencing project: providing services to taxonomists for standard genome sequencing and annotation.</title>
        <authorList>
            <consortium name="The Broad Institute Genomics Platform"/>
            <consortium name="The Broad Institute Genome Sequencing Center for Infectious Disease"/>
            <person name="Wu L."/>
            <person name="Ma J."/>
        </authorList>
    </citation>
    <scope>NUCLEOTIDE SEQUENCE [LARGE SCALE GENOMIC DNA]</scope>
    <source>
        <strain evidence="4">CCUG 58938</strain>
    </source>
</reference>
<feature type="transmembrane region" description="Helical" evidence="1">
    <location>
        <begin position="137"/>
        <end position="156"/>
    </location>
</feature>
<dbReference type="Gene3D" id="2.40.50.1020">
    <property type="entry name" value="LytTr DNA-binding domain"/>
    <property type="match status" value="1"/>
</dbReference>
<dbReference type="EMBL" id="JBHTKA010000001">
    <property type="protein sequence ID" value="MFD0997934.1"/>
    <property type="molecule type" value="Genomic_DNA"/>
</dbReference>
<dbReference type="InterPro" id="IPR007492">
    <property type="entry name" value="LytTR_DNA-bd_dom"/>
</dbReference>
<organism evidence="3 4">
    <name type="scientific">Ohtaekwangia kribbensis</name>
    <dbReference type="NCBI Taxonomy" id="688913"/>
    <lineage>
        <taxon>Bacteria</taxon>
        <taxon>Pseudomonadati</taxon>
        <taxon>Bacteroidota</taxon>
        <taxon>Cytophagia</taxon>
        <taxon>Cytophagales</taxon>
        <taxon>Fulvivirgaceae</taxon>
        <taxon>Ohtaekwangia</taxon>
    </lineage>
</organism>
<keyword evidence="1" id="KW-0472">Membrane</keyword>
<evidence type="ECO:0000256" key="1">
    <source>
        <dbReference type="SAM" id="Phobius"/>
    </source>
</evidence>
<dbReference type="InterPro" id="IPR046947">
    <property type="entry name" value="LytR-like"/>
</dbReference>
<protein>
    <submittedName>
        <fullName evidence="3">LytR/AlgR family response regulator transcription factor</fullName>
    </submittedName>
</protein>
<keyword evidence="4" id="KW-1185">Reference proteome</keyword>
<evidence type="ECO:0000313" key="3">
    <source>
        <dbReference type="EMBL" id="MFD0997934.1"/>
    </source>
</evidence>
<gene>
    <name evidence="3" type="ORF">ACFQ21_01410</name>
</gene>
<comment type="caution">
    <text evidence="3">The sequence shown here is derived from an EMBL/GenBank/DDBJ whole genome shotgun (WGS) entry which is preliminary data.</text>
</comment>
<sequence length="310" mass="35385">MKAFISQLNPRFSFRIGAHLVETLKSPFPYYLNDDRKNTLIPLGMSLFLVVFMLVFQPYNPYKVLLIGTVTFMVLFANIVLLPKVFPAVFDASNWTVGKYIVFTIWQLLLDGIVTAIALDVFNFHPEVAFVDKIFKVYFGVFTNGIIPIALATLVLRNHMLQENLRSAVMANCELEKIRLLKEDPLHTKSNVVTIYSDTRETLDLALSELLYVEASDNYSTVYWKNGQGIEKKMLRINLKNMESQLDNYFAIRCHRSFIVNINAIDHVTGNANGYKLGIKDTNFSVPVSRAKGKEVIEKIGQLRNVFELN</sequence>
<dbReference type="SMART" id="SM00850">
    <property type="entry name" value="LytTR"/>
    <property type="match status" value="1"/>
</dbReference>
<feature type="domain" description="HTH LytTR-type" evidence="2">
    <location>
        <begin position="205"/>
        <end position="302"/>
    </location>
</feature>
<dbReference type="PANTHER" id="PTHR37299:SF1">
    <property type="entry name" value="STAGE 0 SPORULATION PROTEIN A HOMOLOG"/>
    <property type="match status" value="1"/>
</dbReference>
<feature type="transmembrane region" description="Helical" evidence="1">
    <location>
        <begin position="97"/>
        <end position="117"/>
    </location>
</feature>
<dbReference type="Proteomes" id="UP001597112">
    <property type="component" value="Unassembled WGS sequence"/>
</dbReference>
<evidence type="ECO:0000313" key="4">
    <source>
        <dbReference type="Proteomes" id="UP001597112"/>
    </source>
</evidence>